<dbReference type="SMART" id="SM01265">
    <property type="entry name" value="Mab-21"/>
    <property type="match status" value="1"/>
</dbReference>
<name>A0A8B8BPI7_CRAVI</name>
<dbReference type="GeneID" id="111111922"/>
<organism evidence="4 5">
    <name type="scientific">Crassostrea virginica</name>
    <name type="common">Eastern oyster</name>
    <dbReference type="NCBI Taxonomy" id="6565"/>
    <lineage>
        <taxon>Eukaryota</taxon>
        <taxon>Metazoa</taxon>
        <taxon>Spiralia</taxon>
        <taxon>Lophotrochozoa</taxon>
        <taxon>Mollusca</taxon>
        <taxon>Bivalvia</taxon>
        <taxon>Autobranchia</taxon>
        <taxon>Pteriomorphia</taxon>
        <taxon>Ostreida</taxon>
        <taxon>Ostreoidea</taxon>
        <taxon>Ostreidae</taxon>
        <taxon>Crassostrea</taxon>
    </lineage>
</organism>
<keyword evidence="4" id="KW-1185">Reference proteome</keyword>
<evidence type="ECO:0000313" key="4">
    <source>
        <dbReference type="Proteomes" id="UP000694844"/>
    </source>
</evidence>
<evidence type="ECO:0000259" key="2">
    <source>
        <dbReference type="Pfam" id="PF03281"/>
    </source>
</evidence>
<reference evidence="5" key="1">
    <citation type="submission" date="2025-08" db="UniProtKB">
        <authorList>
            <consortium name="RefSeq"/>
        </authorList>
    </citation>
    <scope>IDENTIFICATION</scope>
    <source>
        <tissue evidence="5">Whole sample</tissue>
    </source>
</reference>
<dbReference type="InterPro" id="IPR024810">
    <property type="entry name" value="MAB21L/cGLR"/>
</dbReference>
<feature type="domain" description="Mab-21-like nucleotidyltransferase" evidence="2">
    <location>
        <begin position="174"/>
        <end position="244"/>
    </location>
</feature>
<dbReference type="Pfam" id="PF20266">
    <property type="entry name" value="Mab-21_C"/>
    <property type="match status" value="1"/>
</dbReference>
<dbReference type="Pfam" id="PF03281">
    <property type="entry name" value="Mab-21"/>
    <property type="match status" value="1"/>
</dbReference>
<protein>
    <submittedName>
        <fullName evidence="5">Uncharacterized protein LOC111111922</fullName>
    </submittedName>
</protein>
<dbReference type="PANTHER" id="PTHR10656:SF69">
    <property type="entry name" value="MAB-21-LIKE HHH_H2TH-LIKE DOMAIN-CONTAINING PROTEIN"/>
    <property type="match status" value="1"/>
</dbReference>
<dbReference type="Gene3D" id="1.10.1410.40">
    <property type="match status" value="1"/>
</dbReference>
<dbReference type="InterPro" id="IPR046906">
    <property type="entry name" value="Mab-21_HhH/H2TH-like"/>
</dbReference>
<dbReference type="InterPro" id="IPR046903">
    <property type="entry name" value="Mab-21-like_nuc_Trfase"/>
</dbReference>
<dbReference type="OrthoDB" id="6054423at2759"/>
<evidence type="ECO:0000259" key="3">
    <source>
        <dbReference type="Pfam" id="PF20266"/>
    </source>
</evidence>
<dbReference type="KEGG" id="cvn:111111922"/>
<evidence type="ECO:0000256" key="1">
    <source>
        <dbReference type="ARBA" id="ARBA00008307"/>
    </source>
</evidence>
<sequence>MTDISSRSEEVYVGLCIEIGTPTKVRIRREVGEINDAVNNLLWASKGVESMMNGSEREGIRQDTSDMDIMIMIPNHKVICNVYQISLYQTRRQTIILMECEDAPPGYSKLRLMTPSVEKRVIFSLILINDGMYVSSSRFHSDCSHWFQNNNVPYVSVRKHGPCAFINHPMQKFDYAFCFRSHHWPIVALPWIRRCREKRWPPECVISSIIKRGCHVVPIGSSPVHSGNDIEWRISFSMAEHQLIFSMNHCQLLCYCLLKIFLKEVINKNGHDDEDPSICSYFLKTVVFWVIQNNNYLQWIPCNLLTCSWTCFKLLIFGVYKGECPNFFIPQNNMFRGKIVGHIQATLFDKLNDLYCKGISCLLSCPSVANFLNYLQIQRLSVERNFGMQVKTTVSTNESIIMSDVELEKYLYLELSAITLLMRENKKEFVRSLTLLERISNAHLTPYQEIAVQVYFSSWLRRFAWVVINPNMPNISNKWRAYFSNKACNIMRLSCKIGFASDILYIAMYYYRDCQYEQSLKCLQRAEKRMSEPYVIYRNSRLDEEIYRRAMTGLSLGAKLRKSVMNDIFLQDTNTYITELALEQRYNIFISPLVMLHFLSVLNHHKLGDTIRARKNKNELQNLLLGNGGKFDIPLEIRDISWHILGICQQTIGDDKGAFKSYQLSLAEPSFRTARKATIARIAIILFRLFNEKP</sequence>
<proteinExistence type="inferred from homology"/>
<comment type="similarity">
    <text evidence="1">Belongs to the mab-21 family.</text>
</comment>
<feature type="domain" description="Mab-21-like HhH/H2TH-like" evidence="3">
    <location>
        <begin position="254"/>
        <end position="337"/>
    </location>
</feature>
<dbReference type="RefSeq" id="XP_022304821.1">
    <property type="nucleotide sequence ID" value="XM_022449113.1"/>
</dbReference>
<accession>A0A8B8BPI7</accession>
<evidence type="ECO:0000313" key="5">
    <source>
        <dbReference type="RefSeq" id="XP_022304821.1"/>
    </source>
</evidence>
<gene>
    <name evidence="5" type="primary">LOC111111922</name>
</gene>
<dbReference type="AlphaFoldDB" id="A0A8B8BPI7"/>
<dbReference type="Proteomes" id="UP000694844">
    <property type="component" value="Chromosome 9"/>
</dbReference>
<dbReference type="PANTHER" id="PTHR10656">
    <property type="entry name" value="CELL FATE DETERMINING PROTEIN MAB21-RELATED"/>
    <property type="match status" value="1"/>
</dbReference>